<organism evidence="6 7">
    <name type="scientific">Henriciella pelagia</name>
    <dbReference type="NCBI Taxonomy" id="1977912"/>
    <lineage>
        <taxon>Bacteria</taxon>
        <taxon>Pseudomonadati</taxon>
        <taxon>Pseudomonadota</taxon>
        <taxon>Alphaproteobacteria</taxon>
        <taxon>Hyphomonadales</taxon>
        <taxon>Hyphomonadaceae</taxon>
        <taxon>Henriciella</taxon>
    </lineage>
</organism>
<reference evidence="7" key="1">
    <citation type="journal article" date="2019" name="Int. J. Syst. Evol. Microbiol.">
        <title>The Global Catalogue of Microorganisms (GCM) 10K type strain sequencing project: providing services to taxonomists for standard genome sequencing and annotation.</title>
        <authorList>
            <consortium name="The Broad Institute Genomics Platform"/>
            <consortium name="The Broad Institute Genome Sequencing Center for Infectious Disease"/>
            <person name="Wu L."/>
            <person name="Ma J."/>
        </authorList>
    </citation>
    <scope>NUCLEOTIDE SEQUENCE [LARGE SCALE GENOMIC DNA]</scope>
    <source>
        <strain evidence="7">CGMCC 1.15928</strain>
    </source>
</reference>
<dbReference type="RefSeq" id="WP_084393624.1">
    <property type="nucleotide sequence ID" value="NZ_BMKF01000001.1"/>
</dbReference>
<dbReference type="Proteomes" id="UP000628854">
    <property type="component" value="Unassembled WGS sequence"/>
</dbReference>
<evidence type="ECO:0000256" key="3">
    <source>
        <dbReference type="ARBA" id="ARBA00022898"/>
    </source>
</evidence>
<dbReference type="Pfam" id="PF00282">
    <property type="entry name" value="Pyridoxal_deC"/>
    <property type="match status" value="1"/>
</dbReference>
<evidence type="ECO:0000256" key="1">
    <source>
        <dbReference type="ARBA" id="ARBA00001933"/>
    </source>
</evidence>
<dbReference type="InterPro" id="IPR015424">
    <property type="entry name" value="PyrdxlP-dep_Trfase"/>
</dbReference>
<gene>
    <name evidence="6" type="ORF">GCM10011503_06390</name>
</gene>
<keyword evidence="4 5" id="KW-0456">Lyase</keyword>
<comment type="similarity">
    <text evidence="5">Belongs to the group II decarboxylase family.</text>
</comment>
<comment type="cofactor">
    <cofactor evidence="1 5">
        <name>pyridoxal 5'-phosphate</name>
        <dbReference type="ChEBI" id="CHEBI:597326"/>
    </cofactor>
</comment>
<evidence type="ECO:0000256" key="4">
    <source>
        <dbReference type="ARBA" id="ARBA00023239"/>
    </source>
</evidence>
<keyword evidence="7" id="KW-1185">Reference proteome</keyword>
<keyword evidence="3 5" id="KW-0663">Pyridoxal phosphate</keyword>
<dbReference type="InterPro" id="IPR021115">
    <property type="entry name" value="Pyridoxal-P_BS"/>
</dbReference>
<evidence type="ECO:0000313" key="7">
    <source>
        <dbReference type="Proteomes" id="UP000628854"/>
    </source>
</evidence>
<dbReference type="EMBL" id="BMKF01000001">
    <property type="protein sequence ID" value="GGB60620.1"/>
    <property type="molecule type" value="Genomic_DNA"/>
</dbReference>
<accession>A0ABQ1J5P4</accession>
<evidence type="ECO:0000256" key="2">
    <source>
        <dbReference type="ARBA" id="ARBA00022793"/>
    </source>
</evidence>
<evidence type="ECO:0000313" key="6">
    <source>
        <dbReference type="EMBL" id="GGB60620.1"/>
    </source>
</evidence>
<proteinExistence type="inferred from homology"/>
<dbReference type="PROSITE" id="PS00392">
    <property type="entry name" value="DDC_GAD_HDC_YDC"/>
    <property type="match status" value="1"/>
</dbReference>
<dbReference type="PANTHER" id="PTHR11999:SF70">
    <property type="entry name" value="MIP05841P"/>
    <property type="match status" value="1"/>
</dbReference>
<dbReference type="InterPro" id="IPR015421">
    <property type="entry name" value="PyrdxlP-dep_Trfase_major"/>
</dbReference>
<keyword evidence="2" id="KW-0210">Decarboxylase</keyword>
<evidence type="ECO:0000256" key="5">
    <source>
        <dbReference type="RuleBase" id="RU000382"/>
    </source>
</evidence>
<name>A0ABQ1J5P4_9PROT</name>
<dbReference type="PANTHER" id="PTHR11999">
    <property type="entry name" value="GROUP II PYRIDOXAL-5-PHOSPHATE DECARBOXYLASE"/>
    <property type="match status" value="1"/>
</dbReference>
<sequence length="491" mass="54022">MQDYHDATHRSPVTLDPENWDEFRDRAHAMVDKAVDKMMAAQEERVWSPLPERLKTALQHDLANAGSGASVTDEAIESLLPHGVGNTHPRFFGWVHGAGTPANLVADIAAASMNANAGGRDHAAIHVERQLSNWVREIFRFPQSSSGLVVSGTSMATLIALKTARDAGLGFENRVRGVDERKLVGYTSAEAHACNARAFDIIGLGSGALRRVPCDADFRMDIAALKSMIESDRSEGFEPSIVIGTAGTVNTGAIDPLADLADLCTQQDLWFHVDGAFGAAGILSERLAPRLAGIERADSLAFDFHKWLQVNYDAGFVLIRNADLHRQAFSDRPDYLSGVERGLAAANPWPVEFGPELSRGFRALKVWAHLMEFGKERLGALITYNCEQVDYLANRIDQHVSLERLAPTETSICCFRYRRDGLSDDDLDSLNQEIVIRLQEEGIAAPSWTMIKGRLVIRVNITNHRTRFSDIDRLLDAIEEIAPEAAAALDM</sequence>
<dbReference type="SUPFAM" id="SSF53383">
    <property type="entry name" value="PLP-dependent transferases"/>
    <property type="match status" value="1"/>
</dbReference>
<comment type="caution">
    <text evidence="6">The sequence shown here is derived from an EMBL/GenBank/DDBJ whole genome shotgun (WGS) entry which is preliminary data.</text>
</comment>
<dbReference type="Gene3D" id="3.90.1150.170">
    <property type="match status" value="2"/>
</dbReference>
<dbReference type="InterPro" id="IPR002129">
    <property type="entry name" value="PyrdxlP-dep_de-COase"/>
</dbReference>
<dbReference type="Gene3D" id="3.40.640.10">
    <property type="entry name" value="Type I PLP-dependent aspartate aminotransferase-like (Major domain)"/>
    <property type="match status" value="1"/>
</dbReference>
<dbReference type="InterPro" id="IPR010977">
    <property type="entry name" value="Aromatic_deC"/>
</dbReference>
<dbReference type="PRINTS" id="PR00800">
    <property type="entry name" value="YHDCRBOXLASE"/>
</dbReference>
<protein>
    <submittedName>
        <fullName evidence="6">Cytochrome d ubiquinol oxidase subunit I</fullName>
    </submittedName>
</protein>